<dbReference type="Pfam" id="PF00359">
    <property type="entry name" value="PTS_EIIA_2"/>
    <property type="match status" value="1"/>
</dbReference>
<dbReference type="Proteomes" id="UP001332931">
    <property type="component" value="Unassembled WGS sequence"/>
</dbReference>
<sequence length="155" mass="16791">MRGADRELLRPELVFLGMDAPDRASLFSQLGARLAPLGYVTPDWLERIEERERAYPTGLATATVGIALPHADGCVARPYIAIVRPLAPVAFEPMAGVGDTVEAELVLNLGVTREGGQVEVLQGLMNLFMQEDPVRRLMAQTTGEGMVSTLLEFLG</sequence>
<dbReference type="PROSITE" id="PS51094">
    <property type="entry name" value="PTS_EIIA_TYPE_2"/>
    <property type="match status" value="1"/>
</dbReference>
<dbReference type="InterPro" id="IPR016152">
    <property type="entry name" value="PTrfase/Anion_transptr"/>
</dbReference>
<dbReference type="InterPro" id="IPR002178">
    <property type="entry name" value="PTS_EIIA_type-2_dom"/>
</dbReference>
<protein>
    <submittedName>
        <fullName evidence="2">PTS sugar transporter subunit IIA</fullName>
    </submittedName>
</protein>
<dbReference type="RefSeq" id="WP_330958387.1">
    <property type="nucleotide sequence ID" value="NZ_JAZGJQ010000006.1"/>
</dbReference>
<accession>A0ABU7RAJ3</accession>
<evidence type="ECO:0000313" key="2">
    <source>
        <dbReference type="EMBL" id="MEE6147618.1"/>
    </source>
</evidence>
<reference evidence="2 3" key="1">
    <citation type="submission" date="2024-01" db="EMBL/GenBank/DDBJ databases">
        <title>Description of Olsenella sp. nov., isolated from pig feces.</title>
        <authorList>
            <person name="Chang Y.-H."/>
        </authorList>
    </citation>
    <scope>NUCLEOTIDE SEQUENCE [LARGE SCALE GENOMIC DNA]</scope>
    <source>
        <strain evidence="2 3">YH-ols2223</strain>
    </source>
</reference>
<evidence type="ECO:0000259" key="1">
    <source>
        <dbReference type="PROSITE" id="PS51094"/>
    </source>
</evidence>
<gene>
    <name evidence="2" type="ORF">VXJ25_06455</name>
</gene>
<organism evidence="2 3">
    <name type="scientific">Olsenella absiana</name>
    <dbReference type="NCBI Taxonomy" id="3115222"/>
    <lineage>
        <taxon>Bacteria</taxon>
        <taxon>Bacillati</taxon>
        <taxon>Actinomycetota</taxon>
        <taxon>Coriobacteriia</taxon>
        <taxon>Coriobacteriales</taxon>
        <taxon>Atopobiaceae</taxon>
        <taxon>Olsenella</taxon>
    </lineage>
</organism>
<dbReference type="Gene3D" id="3.40.930.10">
    <property type="entry name" value="Mannitol-specific EII, Chain A"/>
    <property type="match status" value="1"/>
</dbReference>
<evidence type="ECO:0000313" key="3">
    <source>
        <dbReference type="Proteomes" id="UP001332931"/>
    </source>
</evidence>
<dbReference type="InterPro" id="IPR051541">
    <property type="entry name" value="PTS_SugarTrans_NitroReg"/>
</dbReference>
<feature type="domain" description="PTS EIIA type-2" evidence="1">
    <location>
        <begin position="7"/>
        <end position="153"/>
    </location>
</feature>
<keyword evidence="2" id="KW-0813">Transport</keyword>
<dbReference type="PANTHER" id="PTHR47738:SF3">
    <property type="entry name" value="PHOSPHOTRANSFERASE SYSTEM MANNITOL_FRUCTOSE-SPECIFIC IIA DOMAIN CONTAINING PROTEIN"/>
    <property type="match status" value="1"/>
</dbReference>
<keyword evidence="3" id="KW-1185">Reference proteome</keyword>
<comment type="caution">
    <text evidence="2">The sequence shown here is derived from an EMBL/GenBank/DDBJ whole genome shotgun (WGS) entry which is preliminary data.</text>
</comment>
<dbReference type="EMBL" id="JAZGJQ010000006">
    <property type="protein sequence ID" value="MEE6147618.1"/>
    <property type="molecule type" value="Genomic_DNA"/>
</dbReference>
<dbReference type="SUPFAM" id="SSF55804">
    <property type="entry name" value="Phoshotransferase/anion transport protein"/>
    <property type="match status" value="1"/>
</dbReference>
<keyword evidence="2" id="KW-0762">Sugar transport</keyword>
<dbReference type="PANTHER" id="PTHR47738">
    <property type="entry name" value="PTS SYSTEM FRUCTOSE-LIKE EIIA COMPONENT-RELATED"/>
    <property type="match status" value="1"/>
</dbReference>
<name>A0ABU7RAJ3_9ACTN</name>
<dbReference type="CDD" id="cd00211">
    <property type="entry name" value="PTS_IIA_fru"/>
    <property type="match status" value="1"/>
</dbReference>
<proteinExistence type="predicted"/>